<sequence length="82" mass="8949">MSPNSCRSACACADLFAQPLRKRPKKADAKRSAAHYLAGRLSLQRQCYPATEHYLAAGEGRARARPHSGPPALIKRCSLNTQ</sequence>
<protein>
    <submittedName>
        <fullName evidence="1">Uncharacterized protein</fullName>
    </submittedName>
</protein>
<name>A0ABR3MR80_9TELE</name>
<reference evidence="1 2" key="1">
    <citation type="submission" date="2023-09" db="EMBL/GenBank/DDBJ databases">
        <authorList>
            <person name="Wang M."/>
        </authorList>
    </citation>
    <scope>NUCLEOTIDE SEQUENCE [LARGE SCALE GENOMIC DNA]</scope>
    <source>
        <strain evidence="1">GT-2023</strain>
        <tissue evidence="1">Liver</tissue>
    </source>
</reference>
<evidence type="ECO:0000313" key="1">
    <source>
        <dbReference type="EMBL" id="KAL1267112.1"/>
    </source>
</evidence>
<evidence type="ECO:0000313" key="2">
    <source>
        <dbReference type="Proteomes" id="UP001558613"/>
    </source>
</evidence>
<accession>A0ABR3MR80</accession>
<gene>
    <name evidence="1" type="ORF">QQF64_002787</name>
</gene>
<keyword evidence="2" id="KW-1185">Reference proteome</keyword>
<comment type="caution">
    <text evidence="1">The sequence shown here is derived from an EMBL/GenBank/DDBJ whole genome shotgun (WGS) entry which is preliminary data.</text>
</comment>
<dbReference type="Proteomes" id="UP001558613">
    <property type="component" value="Unassembled WGS sequence"/>
</dbReference>
<proteinExistence type="predicted"/>
<organism evidence="1 2">
    <name type="scientific">Cirrhinus molitorella</name>
    <name type="common">mud carp</name>
    <dbReference type="NCBI Taxonomy" id="172907"/>
    <lineage>
        <taxon>Eukaryota</taxon>
        <taxon>Metazoa</taxon>
        <taxon>Chordata</taxon>
        <taxon>Craniata</taxon>
        <taxon>Vertebrata</taxon>
        <taxon>Euteleostomi</taxon>
        <taxon>Actinopterygii</taxon>
        <taxon>Neopterygii</taxon>
        <taxon>Teleostei</taxon>
        <taxon>Ostariophysi</taxon>
        <taxon>Cypriniformes</taxon>
        <taxon>Cyprinidae</taxon>
        <taxon>Labeoninae</taxon>
        <taxon>Labeonini</taxon>
        <taxon>Cirrhinus</taxon>
    </lineage>
</organism>
<dbReference type="EMBL" id="JAYMGO010000010">
    <property type="protein sequence ID" value="KAL1267112.1"/>
    <property type="molecule type" value="Genomic_DNA"/>
</dbReference>